<feature type="non-terminal residue" evidence="3">
    <location>
        <position position="1"/>
    </location>
</feature>
<feature type="signal peptide" evidence="2">
    <location>
        <begin position="1"/>
        <end position="20"/>
    </location>
</feature>
<reference evidence="3" key="1">
    <citation type="submission" date="2022-03" db="EMBL/GenBank/DDBJ databases">
        <authorList>
            <person name="Martin H S."/>
        </authorList>
    </citation>
    <scope>NUCLEOTIDE SEQUENCE</scope>
</reference>
<feature type="compositionally biased region" description="Low complexity" evidence="1">
    <location>
        <begin position="452"/>
        <end position="461"/>
    </location>
</feature>
<evidence type="ECO:0000313" key="3">
    <source>
        <dbReference type="EMBL" id="CAH2047617.1"/>
    </source>
</evidence>
<name>A0ABN8IAN7_9NEOP</name>
<evidence type="ECO:0000256" key="2">
    <source>
        <dbReference type="SAM" id="SignalP"/>
    </source>
</evidence>
<gene>
    <name evidence="3" type="ORF">IPOD504_LOCUS5859</name>
</gene>
<dbReference type="Proteomes" id="UP000837857">
    <property type="component" value="Chromosome 17"/>
</dbReference>
<evidence type="ECO:0000256" key="1">
    <source>
        <dbReference type="SAM" id="MobiDB-lite"/>
    </source>
</evidence>
<protein>
    <submittedName>
        <fullName evidence="3">Uncharacterized protein</fullName>
    </submittedName>
</protein>
<feature type="region of interest" description="Disordered" evidence="1">
    <location>
        <begin position="43"/>
        <end position="88"/>
    </location>
</feature>
<organism evidence="3 4">
    <name type="scientific">Iphiclides podalirius</name>
    <name type="common">scarce swallowtail</name>
    <dbReference type="NCBI Taxonomy" id="110791"/>
    <lineage>
        <taxon>Eukaryota</taxon>
        <taxon>Metazoa</taxon>
        <taxon>Ecdysozoa</taxon>
        <taxon>Arthropoda</taxon>
        <taxon>Hexapoda</taxon>
        <taxon>Insecta</taxon>
        <taxon>Pterygota</taxon>
        <taxon>Neoptera</taxon>
        <taxon>Endopterygota</taxon>
        <taxon>Lepidoptera</taxon>
        <taxon>Glossata</taxon>
        <taxon>Ditrysia</taxon>
        <taxon>Papilionoidea</taxon>
        <taxon>Papilionidae</taxon>
        <taxon>Papilioninae</taxon>
        <taxon>Iphiclides</taxon>
    </lineage>
</organism>
<feature type="region of interest" description="Disordered" evidence="1">
    <location>
        <begin position="311"/>
        <end position="383"/>
    </location>
</feature>
<keyword evidence="2" id="KW-0732">Signal</keyword>
<proteinExistence type="predicted"/>
<dbReference type="EMBL" id="OW152829">
    <property type="protein sequence ID" value="CAH2047617.1"/>
    <property type="molecule type" value="Genomic_DNA"/>
</dbReference>
<sequence length="461" mass="48326">MEKKNGGAWYWLMLAAVCSAEKWRFPDTAASVRVDDKVTFNVSPFTGNQNEPPKRKALKKNDQSDGQYFGRPSERQGFYDQPSDAGRFTGNVRPNELDRYLSKNHVPNNYNYPASIPQEKPVYESDGTLDSLQVCTCSPTLQNDCRKRVGGSRACGPNMHLCCKPDRVQQPSAEYFSDLTDERPMLLPGRGPSGGPFPPPPDSVLSGQYGPGHAHEAAIVSGLVPERAQLSSILVGPQGPKGFFGPVPQANTPPVLVGPDGPTGITGPTDKTTFPDYGSNRSPYDGAVTDNYSGRPVLVGPGGPTGLIGPNKPSALGPEGSAGVVRPNRRPSDSYNGKPVLVGPEGPTGTIGPNYEGGLGSYKDPEEARPSETAQRPVLVGPGGPTGIIGPGYNQRPILVGPGGPTGIIGPRRPVLVGPGGPTGIIGPGYGLTSRQGARRPVLVGPGGPTGTIGPYGYYGK</sequence>
<feature type="region of interest" description="Disordered" evidence="1">
    <location>
        <begin position="432"/>
        <end position="461"/>
    </location>
</feature>
<accession>A0ABN8IAN7</accession>
<feature type="chain" id="PRO_5045159297" evidence="2">
    <location>
        <begin position="21"/>
        <end position="461"/>
    </location>
</feature>
<keyword evidence="4" id="KW-1185">Reference proteome</keyword>
<evidence type="ECO:0000313" key="4">
    <source>
        <dbReference type="Proteomes" id="UP000837857"/>
    </source>
</evidence>